<sequence>MQQEYIMGIDEAGRGPVIGPMVYGAAYCKLELKDQILELFKVKDSKELTATQRDQIAEKLRDKDCVIGHFLKVMSADFLCQNQLSRQKYNLNTMSHDAAIELIQMTIDKLSSQNCVLKEVFVDTVGDPGKYQSLLQSKFPNIDTITVSKKADSLFPIVSAASIVAKVTRDEIVAQIEAKYGKMGSGHPSDPQTKKWLEANADKVFGYPSDAVRFSWATIKNALEKAKCAQVEWSDDEDQDQKQFKPKKATQPQCKFLETRGLQIVTNI</sequence>
<protein>
    <recommendedName>
        <fullName evidence="9">Ribonuclease</fullName>
        <ecNumber evidence="9">3.1.26.4</ecNumber>
    </recommendedName>
</protein>
<evidence type="ECO:0000256" key="5">
    <source>
        <dbReference type="ARBA" id="ARBA00022723"/>
    </source>
</evidence>
<name>A0AAW2YXJ2_9EUKA</name>
<keyword evidence="4 8" id="KW-0540">Nuclease</keyword>
<comment type="catalytic activity">
    <reaction evidence="1 8 9">
        <text>Endonucleolytic cleavage to 5'-phosphomonoester.</text>
        <dbReference type="EC" id="3.1.26.4"/>
    </reaction>
</comment>
<comment type="cofactor">
    <cofactor evidence="2">
        <name>Mg(2+)</name>
        <dbReference type="ChEBI" id="CHEBI:18420"/>
    </cofactor>
</comment>
<proteinExistence type="inferred from homology"/>
<comment type="function">
    <text evidence="9">Endonuclease that specifically degrades the RNA of RNA-DNA hybrids.</text>
</comment>
<evidence type="ECO:0000256" key="4">
    <source>
        <dbReference type="ARBA" id="ARBA00022722"/>
    </source>
</evidence>
<dbReference type="InterPro" id="IPR023160">
    <property type="entry name" value="RNase_HII_hlx-loop-hlx_cap_dom"/>
</dbReference>
<dbReference type="FunFam" id="1.10.10.460:FF:000001">
    <property type="entry name" value="Ribonuclease"/>
    <property type="match status" value="1"/>
</dbReference>
<dbReference type="InterPro" id="IPR001352">
    <property type="entry name" value="RNase_HII/HIII"/>
</dbReference>
<dbReference type="GO" id="GO:0006298">
    <property type="term" value="P:mismatch repair"/>
    <property type="evidence" value="ECO:0007669"/>
    <property type="project" value="TreeGrafter"/>
</dbReference>
<accession>A0AAW2YXJ2</accession>
<dbReference type="InterPro" id="IPR024567">
    <property type="entry name" value="RNase_HII/HIII_dom"/>
</dbReference>
<keyword evidence="6 8" id="KW-0255">Endonuclease</keyword>
<evidence type="ECO:0000256" key="2">
    <source>
        <dbReference type="ARBA" id="ARBA00001946"/>
    </source>
</evidence>
<evidence type="ECO:0000256" key="6">
    <source>
        <dbReference type="ARBA" id="ARBA00022759"/>
    </source>
</evidence>
<comment type="cofactor">
    <cofactor evidence="8">
        <name>Mn(2+)</name>
        <dbReference type="ChEBI" id="CHEBI:29035"/>
    </cofactor>
    <cofactor evidence="8">
        <name>Mg(2+)</name>
        <dbReference type="ChEBI" id="CHEBI:18420"/>
    </cofactor>
    <text evidence="8">Manganese or magnesium. Binds 1 divalent metal ion per monomer in the absence of substrate. May bind a second metal ion after substrate binding.</text>
</comment>
<dbReference type="NCBIfam" id="TIGR00729">
    <property type="entry name" value="ribonuclease HII"/>
    <property type="match status" value="1"/>
</dbReference>
<evidence type="ECO:0000256" key="7">
    <source>
        <dbReference type="ARBA" id="ARBA00022801"/>
    </source>
</evidence>
<keyword evidence="7 8" id="KW-0378">Hydrolase</keyword>
<dbReference type="EC" id="3.1.26.4" evidence="9"/>
<evidence type="ECO:0000259" key="10">
    <source>
        <dbReference type="PROSITE" id="PS51975"/>
    </source>
</evidence>
<dbReference type="EMBL" id="JAOPGA020000780">
    <property type="protein sequence ID" value="KAL0481651.1"/>
    <property type="molecule type" value="Genomic_DNA"/>
</dbReference>
<dbReference type="Pfam" id="PF01351">
    <property type="entry name" value="RNase_HII"/>
    <property type="match status" value="1"/>
</dbReference>
<dbReference type="PANTHER" id="PTHR10954:SF7">
    <property type="entry name" value="RIBONUCLEASE H2 SUBUNIT A"/>
    <property type="match status" value="1"/>
</dbReference>
<gene>
    <name evidence="11" type="ORF">AKO1_012473</name>
</gene>
<organism evidence="11 12">
    <name type="scientific">Acrasis kona</name>
    <dbReference type="NCBI Taxonomy" id="1008807"/>
    <lineage>
        <taxon>Eukaryota</taxon>
        <taxon>Discoba</taxon>
        <taxon>Heterolobosea</taxon>
        <taxon>Tetramitia</taxon>
        <taxon>Eutetramitia</taxon>
        <taxon>Acrasidae</taxon>
        <taxon>Acrasis</taxon>
    </lineage>
</organism>
<feature type="binding site" evidence="8">
    <location>
        <position position="11"/>
    </location>
    <ligand>
        <name>a divalent metal cation</name>
        <dbReference type="ChEBI" id="CHEBI:60240"/>
    </ligand>
</feature>
<reference evidence="11 12" key="1">
    <citation type="submission" date="2024-03" db="EMBL/GenBank/DDBJ databases">
        <title>The Acrasis kona genome and developmental transcriptomes reveal deep origins of eukaryotic multicellular pathways.</title>
        <authorList>
            <person name="Sheikh S."/>
            <person name="Fu C.-J."/>
            <person name="Brown M.W."/>
            <person name="Baldauf S.L."/>
        </authorList>
    </citation>
    <scope>NUCLEOTIDE SEQUENCE [LARGE SCALE GENOMIC DNA]</scope>
    <source>
        <strain evidence="11 12">ATCC MYA-3509</strain>
    </source>
</reference>
<evidence type="ECO:0000256" key="1">
    <source>
        <dbReference type="ARBA" id="ARBA00000077"/>
    </source>
</evidence>
<evidence type="ECO:0000256" key="8">
    <source>
        <dbReference type="PROSITE-ProRule" id="PRU01319"/>
    </source>
</evidence>
<dbReference type="PROSITE" id="PS51975">
    <property type="entry name" value="RNASE_H_2"/>
    <property type="match status" value="1"/>
</dbReference>
<feature type="domain" description="RNase H type-2" evidence="10">
    <location>
        <begin position="4"/>
        <end position="228"/>
    </location>
</feature>
<keyword evidence="5 8" id="KW-0479">Metal-binding</keyword>
<comment type="similarity">
    <text evidence="3">Belongs to the RNase HII family. Eukaryotic subfamily.</text>
</comment>
<feature type="binding site" evidence="8">
    <location>
        <position position="123"/>
    </location>
    <ligand>
        <name>a divalent metal cation</name>
        <dbReference type="ChEBI" id="CHEBI:60240"/>
    </ligand>
</feature>
<feature type="binding site" evidence="8">
    <location>
        <position position="10"/>
    </location>
    <ligand>
        <name>a divalent metal cation</name>
        <dbReference type="ChEBI" id="CHEBI:60240"/>
    </ligand>
</feature>
<dbReference type="GO" id="GO:0046872">
    <property type="term" value="F:metal ion binding"/>
    <property type="evidence" value="ECO:0007669"/>
    <property type="project" value="UniProtKB-KW"/>
</dbReference>
<dbReference type="SUPFAM" id="SSF53098">
    <property type="entry name" value="Ribonuclease H-like"/>
    <property type="match status" value="1"/>
</dbReference>
<keyword evidence="12" id="KW-1185">Reference proteome</keyword>
<dbReference type="InterPro" id="IPR012337">
    <property type="entry name" value="RNaseH-like_sf"/>
</dbReference>
<comment type="caution">
    <text evidence="11">The sequence shown here is derived from an EMBL/GenBank/DDBJ whole genome shotgun (WGS) entry which is preliminary data.</text>
</comment>
<dbReference type="FunFam" id="3.30.420.10:FF:000016">
    <property type="entry name" value="Ribonuclease"/>
    <property type="match status" value="1"/>
</dbReference>
<dbReference type="GO" id="GO:0004523">
    <property type="term" value="F:RNA-DNA hybrid ribonuclease activity"/>
    <property type="evidence" value="ECO:0007669"/>
    <property type="project" value="UniProtKB-UniRule"/>
</dbReference>
<dbReference type="GO" id="GO:0043137">
    <property type="term" value="P:DNA replication, removal of RNA primer"/>
    <property type="evidence" value="ECO:0007669"/>
    <property type="project" value="TreeGrafter"/>
</dbReference>
<dbReference type="Gene3D" id="3.30.420.10">
    <property type="entry name" value="Ribonuclease H-like superfamily/Ribonuclease H"/>
    <property type="match status" value="1"/>
</dbReference>
<evidence type="ECO:0000313" key="12">
    <source>
        <dbReference type="Proteomes" id="UP001431209"/>
    </source>
</evidence>
<dbReference type="PANTHER" id="PTHR10954">
    <property type="entry name" value="RIBONUCLEASE H2 SUBUNIT A"/>
    <property type="match status" value="1"/>
</dbReference>
<dbReference type="InterPro" id="IPR004649">
    <property type="entry name" value="RNase_H2_suA"/>
</dbReference>
<evidence type="ECO:0000256" key="3">
    <source>
        <dbReference type="ARBA" id="ARBA00007058"/>
    </source>
</evidence>
<evidence type="ECO:0000313" key="11">
    <source>
        <dbReference type="EMBL" id="KAL0481651.1"/>
    </source>
</evidence>
<dbReference type="InterPro" id="IPR036397">
    <property type="entry name" value="RNaseH_sf"/>
</dbReference>
<dbReference type="CDD" id="cd07181">
    <property type="entry name" value="RNase_HII_eukaryota_like"/>
    <property type="match status" value="1"/>
</dbReference>
<dbReference type="GO" id="GO:0003723">
    <property type="term" value="F:RNA binding"/>
    <property type="evidence" value="ECO:0007669"/>
    <property type="project" value="UniProtKB-UniRule"/>
</dbReference>
<dbReference type="Proteomes" id="UP001431209">
    <property type="component" value="Unassembled WGS sequence"/>
</dbReference>
<dbReference type="Gene3D" id="1.10.10.460">
    <property type="entry name" value="Ribonuclease hii. Domain 2"/>
    <property type="match status" value="1"/>
</dbReference>
<evidence type="ECO:0000256" key="9">
    <source>
        <dbReference type="RuleBase" id="RU003515"/>
    </source>
</evidence>
<dbReference type="GO" id="GO:0032299">
    <property type="term" value="C:ribonuclease H2 complex"/>
    <property type="evidence" value="ECO:0007669"/>
    <property type="project" value="TreeGrafter"/>
</dbReference>
<dbReference type="AlphaFoldDB" id="A0AAW2YXJ2"/>